<dbReference type="AlphaFoldDB" id="A3VBK2"/>
<dbReference type="EMBL" id="AAMT01000002">
    <property type="protein sequence ID" value="EAQ14335.1"/>
    <property type="molecule type" value="Genomic_DNA"/>
</dbReference>
<dbReference type="HOGENOM" id="CLU_130827_1_0_5"/>
<dbReference type="OrthoDB" id="328972at2"/>
<sequence>MTPMPDDVRAAFDAAPAGARRGILHLRGLIFAVAETTSAGPVTEALRWGQPAYLAPHGSTLRLGTPATGGFALYAHCRTSLISDFRAMTGGRFETEGNRAVLFAQDADIDNDALAPLIARALTWHRRAA</sequence>
<dbReference type="eggNOG" id="COG5646">
    <property type="taxonomic scope" value="Bacteria"/>
</dbReference>
<dbReference type="RefSeq" id="WP_008333692.1">
    <property type="nucleotide sequence ID" value="NZ_CH902578.1"/>
</dbReference>
<feature type="domain" description="YdhG-like" evidence="1">
    <location>
        <begin position="21"/>
        <end position="122"/>
    </location>
</feature>
<dbReference type="Proteomes" id="UP000002931">
    <property type="component" value="Unassembled WGS sequence"/>
</dbReference>
<dbReference type="InterPro" id="IPR014922">
    <property type="entry name" value="YdhG-like"/>
</dbReference>
<evidence type="ECO:0000259" key="1">
    <source>
        <dbReference type="Pfam" id="PF08818"/>
    </source>
</evidence>
<dbReference type="SUPFAM" id="SSF159888">
    <property type="entry name" value="YdhG-like"/>
    <property type="match status" value="1"/>
</dbReference>
<evidence type="ECO:0000313" key="2">
    <source>
        <dbReference type="EMBL" id="EAQ14335.1"/>
    </source>
</evidence>
<evidence type="ECO:0000313" key="3">
    <source>
        <dbReference type="Proteomes" id="UP000002931"/>
    </source>
</evidence>
<reference evidence="2 3" key="1">
    <citation type="journal article" date="2010" name="J. Bacteriol.">
        <title>Genome sequences of Pelagibaca bermudensis HTCC2601T and Maritimibacter alkaliphilus HTCC2654T, the type strains of two marine Roseobacter genera.</title>
        <authorList>
            <person name="Thrash J.C."/>
            <person name="Cho J.C."/>
            <person name="Ferriera S."/>
            <person name="Johnson J."/>
            <person name="Vergin K.L."/>
            <person name="Giovannoni S.J."/>
        </authorList>
    </citation>
    <scope>NUCLEOTIDE SEQUENCE [LARGE SCALE GENOMIC DNA]</scope>
    <source>
        <strain evidence="2 3">HTCC2654</strain>
    </source>
</reference>
<organism evidence="2 3">
    <name type="scientific">Maritimibacter alkaliphilus HTCC2654</name>
    <dbReference type="NCBI Taxonomy" id="314271"/>
    <lineage>
        <taxon>Bacteria</taxon>
        <taxon>Pseudomonadati</taxon>
        <taxon>Pseudomonadota</taxon>
        <taxon>Alphaproteobacteria</taxon>
        <taxon>Rhodobacterales</taxon>
        <taxon>Roseobacteraceae</taxon>
        <taxon>Maritimibacter</taxon>
    </lineage>
</organism>
<name>A3VBK2_9RHOB</name>
<protein>
    <recommendedName>
        <fullName evidence="1">YdhG-like domain-containing protein</fullName>
    </recommendedName>
</protein>
<accession>A3VBK2</accession>
<gene>
    <name evidence="2" type="ORF">RB2654_16736</name>
</gene>
<comment type="caution">
    <text evidence="2">The sequence shown here is derived from an EMBL/GenBank/DDBJ whole genome shotgun (WGS) entry which is preliminary data.</text>
</comment>
<keyword evidence="3" id="KW-1185">Reference proteome</keyword>
<proteinExistence type="predicted"/>
<dbReference type="STRING" id="314271.RB2654_16736"/>
<dbReference type="Pfam" id="PF08818">
    <property type="entry name" value="DUF1801"/>
    <property type="match status" value="1"/>
</dbReference>